<feature type="transmembrane region" description="Helical" evidence="6">
    <location>
        <begin position="53"/>
        <end position="72"/>
    </location>
</feature>
<evidence type="ECO:0000256" key="4">
    <source>
        <dbReference type="ARBA" id="ARBA00022989"/>
    </source>
</evidence>
<organism evidence="8 9">
    <name type="scientific">Aquincola agrisoli</name>
    <dbReference type="NCBI Taxonomy" id="3119538"/>
    <lineage>
        <taxon>Bacteria</taxon>
        <taxon>Pseudomonadati</taxon>
        <taxon>Pseudomonadota</taxon>
        <taxon>Betaproteobacteria</taxon>
        <taxon>Burkholderiales</taxon>
        <taxon>Sphaerotilaceae</taxon>
        <taxon>Aquincola</taxon>
    </lineage>
</organism>
<feature type="transmembrane region" description="Helical" evidence="6">
    <location>
        <begin position="170"/>
        <end position="190"/>
    </location>
</feature>
<feature type="transmembrane region" description="Helical" evidence="6">
    <location>
        <begin position="112"/>
        <end position="131"/>
    </location>
</feature>
<comment type="caution">
    <text evidence="8">The sequence shown here is derived from an EMBL/GenBank/DDBJ whole genome shotgun (WGS) entry which is preliminary data.</text>
</comment>
<feature type="transmembrane region" description="Helical" evidence="6">
    <location>
        <begin position="78"/>
        <end position="100"/>
    </location>
</feature>
<dbReference type="SUPFAM" id="SSF103481">
    <property type="entry name" value="Multidrug resistance efflux transporter EmrE"/>
    <property type="match status" value="2"/>
</dbReference>
<feature type="domain" description="EamA" evidence="7">
    <location>
        <begin position="139"/>
        <end position="273"/>
    </location>
</feature>
<keyword evidence="9" id="KW-1185">Reference proteome</keyword>
<evidence type="ECO:0000313" key="9">
    <source>
        <dbReference type="Proteomes" id="UP001336250"/>
    </source>
</evidence>
<dbReference type="Pfam" id="PF00892">
    <property type="entry name" value="EamA"/>
    <property type="match status" value="2"/>
</dbReference>
<dbReference type="RefSeq" id="WP_332291003.1">
    <property type="nucleotide sequence ID" value="NZ_JAZIBG010000036.1"/>
</dbReference>
<evidence type="ECO:0000259" key="7">
    <source>
        <dbReference type="Pfam" id="PF00892"/>
    </source>
</evidence>
<dbReference type="AlphaFoldDB" id="A0AAW9Q7E5"/>
<evidence type="ECO:0000256" key="2">
    <source>
        <dbReference type="ARBA" id="ARBA00022475"/>
    </source>
</evidence>
<evidence type="ECO:0000256" key="6">
    <source>
        <dbReference type="SAM" id="Phobius"/>
    </source>
</evidence>
<keyword evidence="4 6" id="KW-1133">Transmembrane helix</keyword>
<dbReference type="Proteomes" id="UP001336250">
    <property type="component" value="Unassembled WGS sequence"/>
</dbReference>
<keyword evidence="3 6" id="KW-0812">Transmembrane</keyword>
<feature type="domain" description="EamA" evidence="7">
    <location>
        <begin position="3"/>
        <end position="126"/>
    </location>
</feature>
<dbReference type="PANTHER" id="PTHR32322:SF18">
    <property type="entry name" value="S-ADENOSYLMETHIONINE_S-ADENOSYLHOMOCYSTEINE TRANSPORTER"/>
    <property type="match status" value="1"/>
</dbReference>
<dbReference type="GO" id="GO:0005886">
    <property type="term" value="C:plasma membrane"/>
    <property type="evidence" value="ECO:0007669"/>
    <property type="project" value="UniProtKB-SubCell"/>
</dbReference>
<feature type="transmembrane region" description="Helical" evidence="6">
    <location>
        <begin position="137"/>
        <end position="158"/>
    </location>
</feature>
<keyword evidence="5 6" id="KW-0472">Membrane</keyword>
<evidence type="ECO:0000256" key="3">
    <source>
        <dbReference type="ARBA" id="ARBA00022692"/>
    </source>
</evidence>
<feature type="transmembrane region" description="Helical" evidence="6">
    <location>
        <begin position="20"/>
        <end position="41"/>
    </location>
</feature>
<dbReference type="InterPro" id="IPR037185">
    <property type="entry name" value="EmrE-like"/>
</dbReference>
<protein>
    <submittedName>
        <fullName evidence="8">EamA family transporter</fullName>
    </submittedName>
</protein>
<dbReference type="InterPro" id="IPR050638">
    <property type="entry name" value="AA-Vitamin_Transporters"/>
</dbReference>
<feature type="transmembrane region" description="Helical" evidence="6">
    <location>
        <begin position="202"/>
        <end position="224"/>
    </location>
</feature>
<proteinExistence type="predicted"/>
<sequence length="278" mass="29705">MLTLVWGTNWPLFAMAVQEVSVWTFRAVSVVISGVLLLLWSHSRGESLRIPRRYWLTTASAALVYLGVWNVASTYAAVLIPSGQAAVLGFTMPLWAAMGAHLFLRQRLDRRALAALALGGSGVLLLGLIGWDNRLSTQLGFALGLLAAIGWACGTLLLKRFPVPVSSTVLTGWQLLCIGVPLGTVALALGNREWFVPSWPSLAVIGYISIVPMAIGNAAWFTIVRKVPAHVAALSPVLVPVVAMVTGAVVDGDPLGRYECLAMLLCVSGVALNLKPRR</sequence>
<name>A0AAW9Q7E5_9BURK</name>
<dbReference type="InterPro" id="IPR000620">
    <property type="entry name" value="EamA_dom"/>
</dbReference>
<evidence type="ECO:0000256" key="1">
    <source>
        <dbReference type="ARBA" id="ARBA00004651"/>
    </source>
</evidence>
<evidence type="ECO:0000313" key="8">
    <source>
        <dbReference type="EMBL" id="MEF7615701.1"/>
    </source>
</evidence>
<reference evidence="8 9" key="1">
    <citation type="submission" date="2024-02" db="EMBL/GenBank/DDBJ databases">
        <title>Genome sequence of Aquincola sp. MAHUQ-54.</title>
        <authorList>
            <person name="Huq M.A."/>
        </authorList>
    </citation>
    <scope>NUCLEOTIDE SEQUENCE [LARGE SCALE GENOMIC DNA]</scope>
    <source>
        <strain evidence="8 9">MAHUQ-54</strain>
    </source>
</reference>
<gene>
    <name evidence="8" type="ORF">V4F39_17440</name>
</gene>
<evidence type="ECO:0000256" key="5">
    <source>
        <dbReference type="ARBA" id="ARBA00023136"/>
    </source>
</evidence>
<dbReference type="EMBL" id="JAZIBG010000036">
    <property type="protein sequence ID" value="MEF7615701.1"/>
    <property type="molecule type" value="Genomic_DNA"/>
</dbReference>
<feature type="transmembrane region" description="Helical" evidence="6">
    <location>
        <begin position="256"/>
        <end position="274"/>
    </location>
</feature>
<keyword evidence="2" id="KW-1003">Cell membrane</keyword>
<feature type="transmembrane region" description="Helical" evidence="6">
    <location>
        <begin position="231"/>
        <end position="250"/>
    </location>
</feature>
<dbReference type="PANTHER" id="PTHR32322">
    <property type="entry name" value="INNER MEMBRANE TRANSPORTER"/>
    <property type="match status" value="1"/>
</dbReference>
<accession>A0AAW9Q7E5</accession>
<comment type="subcellular location">
    <subcellularLocation>
        <location evidence="1">Cell membrane</location>
        <topology evidence="1">Multi-pass membrane protein</topology>
    </subcellularLocation>
</comment>